<dbReference type="PANTHER" id="PTHR22602">
    <property type="entry name" value="TRANSFERASE CAF17, MITOCHONDRIAL-RELATED"/>
    <property type="match status" value="1"/>
</dbReference>
<dbReference type="SUPFAM" id="SSF103025">
    <property type="entry name" value="Folate-binding domain"/>
    <property type="match status" value="1"/>
</dbReference>
<keyword evidence="5" id="KW-1185">Reference proteome</keyword>
<dbReference type="Pfam" id="PF25455">
    <property type="entry name" value="Beta-barrel_CAF17_C"/>
    <property type="match status" value="1"/>
</dbReference>
<name>A0ABT3HHV7_9HYPH</name>
<dbReference type="PANTHER" id="PTHR22602:SF0">
    <property type="entry name" value="TRANSFERASE CAF17, MITOCHONDRIAL-RELATED"/>
    <property type="match status" value="1"/>
</dbReference>
<reference evidence="5" key="1">
    <citation type="submission" date="2023-07" db="EMBL/GenBank/DDBJ databases">
        <title>Genome sequencing of Purple Non-Sulfur Bacteria from various extreme environments.</title>
        <authorList>
            <person name="Mayer M."/>
        </authorList>
    </citation>
    <scope>NUCLEOTIDE SEQUENCE [LARGE SCALE GENOMIC DNA]</scope>
    <source>
        <strain evidence="5">DSM 17935</strain>
    </source>
</reference>
<gene>
    <name evidence="4" type="ORF">M2319_004355</name>
</gene>
<proteinExistence type="predicted"/>
<keyword evidence="1" id="KW-0809">Transit peptide</keyword>
<evidence type="ECO:0000259" key="2">
    <source>
        <dbReference type="Pfam" id="PF01571"/>
    </source>
</evidence>
<organism evidence="4 5">
    <name type="scientific">Rhodobium gokarnense</name>
    <dbReference type="NCBI Taxonomy" id="364296"/>
    <lineage>
        <taxon>Bacteria</taxon>
        <taxon>Pseudomonadati</taxon>
        <taxon>Pseudomonadota</taxon>
        <taxon>Alphaproteobacteria</taxon>
        <taxon>Hyphomicrobiales</taxon>
        <taxon>Rhodobiaceae</taxon>
        <taxon>Rhodobium</taxon>
    </lineage>
</organism>
<evidence type="ECO:0000256" key="1">
    <source>
        <dbReference type="ARBA" id="ARBA00022946"/>
    </source>
</evidence>
<feature type="domain" description="GCVT N-terminal" evidence="2">
    <location>
        <begin position="3"/>
        <end position="120"/>
    </location>
</feature>
<dbReference type="InterPro" id="IPR017703">
    <property type="entry name" value="YgfZ/GCV_T_CS"/>
</dbReference>
<sequence>MAFCELSNRAVVRISGEEAHHFLQGLVTNDMGVVDADGAGFGALLTPQGKILFDFLIARDGDGYLFDTPKATVADLVKRLTFYKLRAKVEVANLSDSHMVVAFWGVDGAPDVVGTVFSDPRHSGLGYRAIVERDGSAPNGDAADIDAYTAHRVAVGVPEAGVDFDYGEVFPHDVDMDFLSGLSFAKGCFVGQEVVSRMQHRGTARRRVVRARAEAALPAPGTAITAGEKAIGSLGSVAGNDGLALVRLDRAKSAMDAGTPLLAGTAELTLAIPDWAGFSWPGADAESA</sequence>
<dbReference type="Proteomes" id="UP001209755">
    <property type="component" value="Unassembled WGS sequence"/>
</dbReference>
<dbReference type="InterPro" id="IPR057460">
    <property type="entry name" value="CAF17_C"/>
</dbReference>
<dbReference type="RefSeq" id="WP_264603565.1">
    <property type="nucleotide sequence ID" value="NZ_JAOQNS010000017.1"/>
</dbReference>
<dbReference type="Gene3D" id="3.30.1360.120">
    <property type="entry name" value="Probable tRNA modification gtpase trme, domain 1"/>
    <property type="match status" value="1"/>
</dbReference>
<evidence type="ECO:0000313" key="4">
    <source>
        <dbReference type="EMBL" id="MCW2309990.1"/>
    </source>
</evidence>
<protein>
    <submittedName>
        <fullName evidence="4">Folate-binding protein YgfZ</fullName>
    </submittedName>
</protein>
<dbReference type="InterPro" id="IPR045179">
    <property type="entry name" value="YgfZ/GcvT"/>
</dbReference>
<evidence type="ECO:0000313" key="5">
    <source>
        <dbReference type="Proteomes" id="UP001209755"/>
    </source>
</evidence>
<dbReference type="InterPro" id="IPR006222">
    <property type="entry name" value="GCVT_N"/>
</dbReference>
<dbReference type="Pfam" id="PF01571">
    <property type="entry name" value="GCV_T"/>
    <property type="match status" value="1"/>
</dbReference>
<feature type="domain" description="CAF17 C-terminal" evidence="3">
    <location>
        <begin position="205"/>
        <end position="277"/>
    </location>
</feature>
<dbReference type="InterPro" id="IPR027266">
    <property type="entry name" value="TrmE/GcvT-like"/>
</dbReference>
<evidence type="ECO:0000259" key="3">
    <source>
        <dbReference type="Pfam" id="PF25455"/>
    </source>
</evidence>
<accession>A0ABT3HHV7</accession>
<dbReference type="PIRSF" id="PIRSF006487">
    <property type="entry name" value="GcvT"/>
    <property type="match status" value="1"/>
</dbReference>
<dbReference type="Gene3D" id="2.40.30.160">
    <property type="match status" value="1"/>
</dbReference>
<dbReference type="NCBIfam" id="TIGR03317">
    <property type="entry name" value="ygfZ_signature"/>
    <property type="match status" value="1"/>
</dbReference>
<dbReference type="EMBL" id="JAOQNS010000017">
    <property type="protein sequence ID" value="MCW2309990.1"/>
    <property type="molecule type" value="Genomic_DNA"/>
</dbReference>
<comment type="caution">
    <text evidence="4">The sequence shown here is derived from an EMBL/GenBank/DDBJ whole genome shotgun (WGS) entry which is preliminary data.</text>
</comment>